<dbReference type="PROSITE" id="PS50977">
    <property type="entry name" value="HTH_TETR_2"/>
    <property type="match status" value="1"/>
</dbReference>
<evidence type="ECO:0000256" key="3">
    <source>
        <dbReference type="ARBA" id="ARBA00023163"/>
    </source>
</evidence>
<feature type="DNA-binding region" description="H-T-H motif" evidence="4">
    <location>
        <begin position="34"/>
        <end position="53"/>
    </location>
</feature>
<keyword evidence="1" id="KW-0805">Transcription regulation</keyword>
<dbReference type="SUPFAM" id="SSF46689">
    <property type="entry name" value="Homeodomain-like"/>
    <property type="match status" value="1"/>
</dbReference>
<keyword evidence="7" id="KW-1185">Reference proteome</keyword>
<dbReference type="RefSeq" id="WP_121167215.1">
    <property type="nucleotide sequence ID" value="NZ_RAPE01000003.1"/>
</dbReference>
<evidence type="ECO:0000313" key="7">
    <source>
        <dbReference type="Proteomes" id="UP000281128"/>
    </source>
</evidence>
<sequence length="205" mass="23123">MTMTAAQIKRGRKFGQVLSGARDVFMRDGYEGASVDEIARQAGVSKATLYSYFPDKRLLFSEVARIECNRQAEAAMEVIDVNAPVEDALHEAVDRIVRFFLTDFGCQIYRTCVAESHRFPELGARFYESGPELVRERVGAVLRIYVERGALRIEDIDLAAMQLAELCKSDLFTRKLCGIQREFDEAEIARVVDGAVEMFMARYAA</sequence>
<dbReference type="SUPFAM" id="SSF48498">
    <property type="entry name" value="Tetracyclin repressor-like, C-terminal domain"/>
    <property type="match status" value="1"/>
</dbReference>
<dbReference type="OrthoDB" id="9816431at2"/>
<keyword evidence="3" id="KW-0804">Transcription</keyword>
<dbReference type="Pfam" id="PF00440">
    <property type="entry name" value="TetR_N"/>
    <property type="match status" value="1"/>
</dbReference>
<keyword evidence="2 4" id="KW-0238">DNA-binding</keyword>
<evidence type="ECO:0000256" key="4">
    <source>
        <dbReference type="PROSITE-ProRule" id="PRU00335"/>
    </source>
</evidence>
<name>A0A3A8ATF7_9RHOB</name>
<dbReference type="PROSITE" id="PS01081">
    <property type="entry name" value="HTH_TETR_1"/>
    <property type="match status" value="1"/>
</dbReference>
<dbReference type="Pfam" id="PF14246">
    <property type="entry name" value="TetR_C_7"/>
    <property type="match status" value="1"/>
</dbReference>
<dbReference type="InterPro" id="IPR036271">
    <property type="entry name" value="Tet_transcr_reg_TetR-rel_C_sf"/>
</dbReference>
<dbReference type="AlphaFoldDB" id="A0A3A8ATF7"/>
<feature type="domain" description="HTH tetR-type" evidence="5">
    <location>
        <begin position="11"/>
        <end position="71"/>
    </location>
</feature>
<dbReference type="InterPro" id="IPR001647">
    <property type="entry name" value="HTH_TetR"/>
</dbReference>
<accession>A0A3A8ATF7</accession>
<evidence type="ECO:0000313" key="6">
    <source>
        <dbReference type="EMBL" id="RKF13900.1"/>
    </source>
</evidence>
<evidence type="ECO:0000259" key="5">
    <source>
        <dbReference type="PROSITE" id="PS50977"/>
    </source>
</evidence>
<dbReference type="EMBL" id="RAPE01000003">
    <property type="protein sequence ID" value="RKF13900.1"/>
    <property type="molecule type" value="Genomic_DNA"/>
</dbReference>
<reference evidence="6 7" key="1">
    <citation type="submission" date="2018-09" db="EMBL/GenBank/DDBJ databases">
        <title>Roseovarius spongiae sp. nov., isolated from a marine sponge.</title>
        <authorList>
            <person name="Zhuang L."/>
            <person name="Luo L."/>
        </authorList>
    </citation>
    <scope>NUCLEOTIDE SEQUENCE [LARGE SCALE GENOMIC DNA]</scope>
    <source>
        <strain evidence="6 7">HN-E21</strain>
    </source>
</reference>
<protein>
    <submittedName>
        <fullName evidence="6">TetR/AcrR family transcriptional regulator</fullName>
    </submittedName>
</protein>
<gene>
    <name evidence="6" type="ORF">D6850_11960</name>
</gene>
<proteinExistence type="predicted"/>
<dbReference type="PANTHER" id="PTHR30055:SF146">
    <property type="entry name" value="HTH-TYPE TRANSCRIPTIONAL DUAL REGULATOR CECR"/>
    <property type="match status" value="1"/>
</dbReference>
<dbReference type="FunFam" id="1.10.10.60:FF:000141">
    <property type="entry name" value="TetR family transcriptional regulator"/>
    <property type="match status" value="1"/>
</dbReference>
<evidence type="ECO:0000256" key="2">
    <source>
        <dbReference type="ARBA" id="ARBA00023125"/>
    </source>
</evidence>
<organism evidence="6 7">
    <name type="scientific">Roseovarius spongiae</name>
    <dbReference type="NCBI Taxonomy" id="2320272"/>
    <lineage>
        <taxon>Bacteria</taxon>
        <taxon>Pseudomonadati</taxon>
        <taxon>Pseudomonadota</taxon>
        <taxon>Alphaproteobacteria</taxon>
        <taxon>Rhodobacterales</taxon>
        <taxon>Roseobacteraceae</taxon>
        <taxon>Roseovarius</taxon>
    </lineage>
</organism>
<dbReference type="Proteomes" id="UP000281128">
    <property type="component" value="Unassembled WGS sequence"/>
</dbReference>
<dbReference type="Gene3D" id="1.10.10.60">
    <property type="entry name" value="Homeodomain-like"/>
    <property type="match status" value="1"/>
</dbReference>
<dbReference type="InterPro" id="IPR009057">
    <property type="entry name" value="Homeodomain-like_sf"/>
</dbReference>
<evidence type="ECO:0000256" key="1">
    <source>
        <dbReference type="ARBA" id="ARBA00023015"/>
    </source>
</evidence>
<dbReference type="PANTHER" id="PTHR30055">
    <property type="entry name" value="HTH-TYPE TRANSCRIPTIONAL REGULATOR RUTR"/>
    <property type="match status" value="1"/>
</dbReference>
<dbReference type="InterPro" id="IPR023772">
    <property type="entry name" value="DNA-bd_HTH_TetR-type_CS"/>
</dbReference>
<dbReference type="GO" id="GO:0000976">
    <property type="term" value="F:transcription cis-regulatory region binding"/>
    <property type="evidence" value="ECO:0007669"/>
    <property type="project" value="TreeGrafter"/>
</dbReference>
<dbReference type="PRINTS" id="PR00455">
    <property type="entry name" value="HTHTETR"/>
</dbReference>
<comment type="caution">
    <text evidence="6">The sequence shown here is derived from an EMBL/GenBank/DDBJ whole genome shotgun (WGS) entry which is preliminary data.</text>
</comment>
<dbReference type="InterPro" id="IPR050109">
    <property type="entry name" value="HTH-type_TetR-like_transc_reg"/>
</dbReference>
<dbReference type="InterPro" id="IPR039536">
    <property type="entry name" value="TetR_C_Proteobacteria"/>
</dbReference>
<dbReference type="GO" id="GO:0003700">
    <property type="term" value="F:DNA-binding transcription factor activity"/>
    <property type="evidence" value="ECO:0007669"/>
    <property type="project" value="TreeGrafter"/>
</dbReference>
<dbReference type="Gene3D" id="1.10.357.10">
    <property type="entry name" value="Tetracycline Repressor, domain 2"/>
    <property type="match status" value="1"/>
</dbReference>